<dbReference type="InterPro" id="IPR005700">
    <property type="entry name" value="EPS_ExoP-like"/>
</dbReference>
<reference evidence="23 24" key="1">
    <citation type="submission" date="2019-10" db="EMBL/GenBank/DDBJ databases">
        <title>Complete genome sequence of Variovorax paradoxus 5C-2.</title>
        <authorList>
            <person name="Gogoleva N.E."/>
            <person name="Balkin A.S."/>
        </authorList>
    </citation>
    <scope>NUCLEOTIDE SEQUENCE [LARGE SCALE GENOMIC DNA]</scope>
    <source>
        <strain evidence="23 24">5C-2</strain>
    </source>
</reference>
<feature type="domain" description="Polysaccharide chain length determinant N-terminal" evidence="20">
    <location>
        <begin position="22"/>
        <end position="110"/>
    </location>
</feature>
<dbReference type="NCBIfam" id="TIGR01007">
    <property type="entry name" value="eps_fam"/>
    <property type="match status" value="1"/>
</dbReference>
<evidence type="ECO:0000256" key="10">
    <source>
        <dbReference type="ARBA" id="ARBA00022989"/>
    </source>
</evidence>
<dbReference type="InterPro" id="IPR050445">
    <property type="entry name" value="Bact_polysacc_biosynth/exp"/>
</dbReference>
<dbReference type="InterPro" id="IPR003856">
    <property type="entry name" value="LPS_length_determ_N"/>
</dbReference>
<evidence type="ECO:0000256" key="1">
    <source>
        <dbReference type="ARBA" id="ARBA00004429"/>
    </source>
</evidence>
<keyword evidence="13" id="KW-0270">Exopolysaccharide synthesis</keyword>
<evidence type="ECO:0000256" key="12">
    <source>
        <dbReference type="ARBA" id="ARBA00023137"/>
    </source>
</evidence>
<name>A0A5Q0LXY0_VARPD</name>
<keyword evidence="3" id="KW-1003">Cell membrane</keyword>
<evidence type="ECO:0000256" key="3">
    <source>
        <dbReference type="ARBA" id="ARBA00022475"/>
    </source>
</evidence>
<keyword evidence="4" id="KW-0997">Cell inner membrane</keyword>
<evidence type="ECO:0000256" key="14">
    <source>
        <dbReference type="ARBA" id="ARBA00053015"/>
    </source>
</evidence>
<dbReference type="AlphaFoldDB" id="A0A5Q0LXY0"/>
<protein>
    <recommendedName>
        <fullName evidence="16">Putative tyrosine-protein kinase EpsB</fullName>
    </recommendedName>
    <alternativeName>
        <fullName evidence="17">EPS I polysaccharide export protein EpsB</fullName>
    </alternativeName>
</protein>
<organism evidence="23 24">
    <name type="scientific">Variovorax paradoxus</name>
    <dbReference type="NCBI Taxonomy" id="34073"/>
    <lineage>
        <taxon>Bacteria</taxon>
        <taxon>Pseudomonadati</taxon>
        <taxon>Pseudomonadota</taxon>
        <taxon>Betaproteobacteria</taxon>
        <taxon>Burkholderiales</taxon>
        <taxon>Comamonadaceae</taxon>
        <taxon>Variovorax</taxon>
    </lineage>
</organism>
<dbReference type="Pfam" id="PF13614">
    <property type="entry name" value="AAA_31"/>
    <property type="match status" value="1"/>
</dbReference>
<keyword evidence="5 23" id="KW-0808">Transferase</keyword>
<evidence type="ECO:0000256" key="15">
    <source>
        <dbReference type="ARBA" id="ARBA00054296"/>
    </source>
</evidence>
<comment type="similarity">
    <text evidence="2">Belongs to the etk/wzc family.</text>
</comment>
<evidence type="ECO:0000256" key="5">
    <source>
        <dbReference type="ARBA" id="ARBA00022679"/>
    </source>
</evidence>
<keyword evidence="18" id="KW-0175">Coiled coil</keyword>
<dbReference type="EMBL" id="CP045644">
    <property type="protein sequence ID" value="QFZ81407.1"/>
    <property type="molecule type" value="Genomic_DNA"/>
</dbReference>
<dbReference type="RefSeq" id="WP_153280421.1">
    <property type="nucleotide sequence ID" value="NZ_CP045644.1"/>
</dbReference>
<evidence type="ECO:0000256" key="19">
    <source>
        <dbReference type="SAM" id="Phobius"/>
    </source>
</evidence>
<dbReference type="InterPro" id="IPR032807">
    <property type="entry name" value="GNVR"/>
</dbReference>
<dbReference type="SUPFAM" id="SSF52540">
    <property type="entry name" value="P-loop containing nucleoside triphosphate hydrolases"/>
    <property type="match status" value="1"/>
</dbReference>
<dbReference type="InterPro" id="IPR027417">
    <property type="entry name" value="P-loop_NTPase"/>
</dbReference>
<keyword evidence="8 23" id="KW-0418">Kinase</keyword>
<evidence type="ECO:0000256" key="2">
    <source>
        <dbReference type="ARBA" id="ARBA00008883"/>
    </source>
</evidence>
<evidence type="ECO:0000259" key="22">
    <source>
        <dbReference type="Pfam" id="PF13807"/>
    </source>
</evidence>
<evidence type="ECO:0000259" key="20">
    <source>
        <dbReference type="Pfam" id="PF02706"/>
    </source>
</evidence>
<comment type="subcellular location">
    <subcellularLocation>
        <location evidence="1">Cell inner membrane</location>
        <topology evidence="1">Multi-pass membrane protein</topology>
    </subcellularLocation>
</comment>
<feature type="domain" description="AAA" evidence="21">
    <location>
        <begin position="560"/>
        <end position="704"/>
    </location>
</feature>
<accession>A0A5Q0LXY0</accession>
<keyword evidence="6 19" id="KW-0812">Transmembrane</keyword>
<evidence type="ECO:0000256" key="11">
    <source>
        <dbReference type="ARBA" id="ARBA00023136"/>
    </source>
</evidence>
<evidence type="ECO:0000256" key="8">
    <source>
        <dbReference type="ARBA" id="ARBA00022777"/>
    </source>
</evidence>
<dbReference type="Gene3D" id="3.40.50.300">
    <property type="entry name" value="P-loop containing nucleotide triphosphate hydrolases"/>
    <property type="match status" value="1"/>
</dbReference>
<evidence type="ECO:0000256" key="6">
    <source>
        <dbReference type="ARBA" id="ARBA00022692"/>
    </source>
</evidence>
<evidence type="ECO:0000313" key="23">
    <source>
        <dbReference type="EMBL" id="QFZ81407.1"/>
    </source>
</evidence>
<proteinExistence type="inferred from homology"/>
<dbReference type="GO" id="GO:0004713">
    <property type="term" value="F:protein tyrosine kinase activity"/>
    <property type="evidence" value="ECO:0007669"/>
    <property type="project" value="UniProtKB-KW"/>
</dbReference>
<sequence>MTSSASTSAPSAALARDDDNDAIHLSEYFDILLDRKWLVAGVTAVALVIGTAYALLTTPIYQSNLLIQVEDSAPDAKNFLGDTANLFDVKTPSTGEIQIIRSRMVIGGAIEAKQLYVDARPRYLPFIGEWLSRRAKELSSPGFLGVGGYVSGTETVSIAKFDVPSTFEDQQPFTITTLASGQYTLSHPDLAESLTGTVGKVLNQQLPEGAITLVVSRLEGKPGAEFLVSRASLLTTTENLQRRLQLGEQGKQSNVISVSLEDSDRERLRSTLNEIGAQYVRQNVERKAAEAEKTIEFLDKQLPEFKRQLEDSEDAYARFRNQNGTVAFDEEAKAALSMSVQLQTKLLESQQLRRELLSRFTESNPKVQMIDGQIAAIRHEMDGLETRVSAMPAVQRDALRLERDVRVNGELYKSLLNSSLQLRLVKEGKIGNVRLLDTAVEPRKAVKPQKPLIVALSLVLGLLAGVAIAILRSKLSNGIQNPQEIEDRLALNVYSVVPLALEQETILEHIAGGAKGVQLLAVTSPESLAIESLRNLRVSLQLTLMETGNNRVLITGATPGVGKSFVSGNFAVIMAQAGKRVLLIDADLRKGHLQKAFGLPRKGGLADVLAGDMTPEQAIHAQVVPNLDVLTTGAYPFNPANMMLSSTLRELLDAFSERYDLVVIDSPPVLVAADAAAVAAHAGVVLLVARDNLTQLGELKESVKRLAHAGQQVNGVVFNGMDLSRRHYGSYGYKYGGYRYTEYKYKEAGVASE</sequence>
<dbReference type="NCBIfam" id="TIGR01005">
    <property type="entry name" value="eps_transp_fam"/>
    <property type="match status" value="1"/>
</dbReference>
<keyword evidence="10 19" id="KW-1133">Transmembrane helix</keyword>
<dbReference type="GO" id="GO:0005886">
    <property type="term" value="C:plasma membrane"/>
    <property type="evidence" value="ECO:0007669"/>
    <property type="project" value="UniProtKB-SubCell"/>
</dbReference>
<feature type="coiled-coil region" evidence="18">
    <location>
        <begin position="281"/>
        <end position="322"/>
    </location>
</feature>
<keyword evidence="9" id="KW-0067">ATP-binding</keyword>
<dbReference type="PANTHER" id="PTHR32309">
    <property type="entry name" value="TYROSINE-PROTEIN KINASE"/>
    <property type="match status" value="1"/>
</dbReference>
<dbReference type="Pfam" id="PF13807">
    <property type="entry name" value="GNVR"/>
    <property type="match status" value="1"/>
</dbReference>
<evidence type="ECO:0000256" key="17">
    <source>
        <dbReference type="ARBA" id="ARBA00081049"/>
    </source>
</evidence>
<evidence type="ECO:0000256" key="7">
    <source>
        <dbReference type="ARBA" id="ARBA00022741"/>
    </source>
</evidence>
<dbReference type="Proteomes" id="UP000326780">
    <property type="component" value="Chromosome"/>
</dbReference>
<dbReference type="Pfam" id="PF23607">
    <property type="entry name" value="WZC_N"/>
    <property type="match status" value="1"/>
</dbReference>
<dbReference type="InterPro" id="IPR025669">
    <property type="entry name" value="AAA_dom"/>
</dbReference>
<dbReference type="PANTHER" id="PTHR32309:SF32">
    <property type="entry name" value="TYROSINE-PROTEIN KINASE ETK-RELATED"/>
    <property type="match status" value="1"/>
</dbReference>
<keyword evidence="12" id="KW-0829">Tyrosine-protein kinase</keyword>
<evidence type="ECO:0000256" key="9">
    <source>
        <dbReference type="ARBA" id="ARBA00022840"/>
    </source>
</evidence>
<evidence type="ECO:0000256" key="4">
    <source>
        <dbReference type="ARBA" id="ARBA00022519"/>
    </source>
</evidence>
<keyword evidence="11 19" id="KW-0472">Membrane</keyword>
<evidence type="ECO:0000259" key="21">
    <source>
        <dbReference type="Pfam" id="PF13614"/>
    </source>
</evidence>
<dbReference type="CDD" id="cd05387">
    <property type="entry name" value="BY-kinase"/>
    <property type="match status" value="1"/>
</dbReference>
<comment type="function">
    <text evidence="15">Probably involved in polymerization and/or export of exopolysaccharide EPS I which functions as a virulence factor. May be involved in an ATP-dependent process in the pathway for EPS I production, possibly export of the trimeric repeat units across the inner membrane or their polymerization.</text>
</comment>
<dbReference type="Pfam" id="PF02706">
    <property type="entry name" value="Wzz"/>
    <property type="match status" value="1"/>
</dbReference>
<dbReference type="FunFam" id="3.40.50.300:FF:000527">
    <property type="entry name" value="Tyrosine-protein kinase etk"/>
    <property type="match status" value="1"/>
</dbReference>
<comment type="catalytic activity">
    <reaction evidence="14">
        <text>L-tyrosyl-[protein] + ATP = O-phospho-L-tyrosyl-[protein] + ADP + H(+)</text>
        <dbReference type="Rhea" id="RHEA:10596"/>
        <dbReference type="Rhea" id="RHEA-COMP:10136"/>
        <dbReference type="Rhea" id="RHEA-COMP:20101"/>
        <dbReference type="ChEBI" id="CHEBI:15378"/>
        <dbReference type="ChEBI" id="CHEBI:30616"/>
        <dbReference type="ChEBI" id="CHEBI:46858"/>
        <dbReference type="ChEBI" id="CHEBI:61978"/>
        <dbReference type="ChEBI" id="CHEBI:456216"/>
    </reaction>
</comment>
<feature type="transmembrane region" description="Helical" evidence="19">
    <location>
        <begin position="452"/>
        <end position="471"/>
    </location>
</feature>
<dbReference type="GO" id="GO:0000271">
    <property type="term" value="P:polysaccharide biosynthetic process"/>
    <property type="evidence" value="ECO:0007669"/>
    <property type="project" value="UniProtKB-KW"/>
</dbReference>
<evidence type="ECO:0000256" key="18">
    <source>
        <dbReference type="SAM" id="Coils"/>
    </source>
</evidence>
<evidence type="ECO:0000313" key="24">
    <source>
        <dbReference type="Proteomes" id="UP000326780"/>
    </source>
</evidence>
<evidence type="ECO:0000256" key="13">
    <source>
        <dbReference type="ARBA" id="ARBA00023169"/>
    </source>
</evidence>
<dbReference type="GO" id="GO:0042802">
    <property type="term" value="F:identical protein binding"/>
    <property type="evidence" value="ECO:0007669"/>
    <property type="project" value="UniProtKB-ARBA"/>
</dbReference>
<feature type="transmembrane region" description="Helical" evidence="19">
    <location>
        <begin position="37"/>
        <end position="56"/>
    </location>
</feature>
<dbReference type="InterPro" id="IPR005702">
    <property type="entry name" value="Wzc-like_C"/>
</dbReference>
<keyword evidence="7" id="KW-0547">Nucleotide-binding</keyword>
<evidence type="ECO:0000256" key="16">
    <source>
        <dbReference type="ARBA" id="ARBA00067833"/>
    </source>
</evidence>
<gene>
    <name evidence="23" type="ORF">GFK26_00740</name>
</gene>
<feature type="domain" description="Tyrosine-protein kinase G-rich" evidence="22">
    <location>
        <begin position="394"/>
        <end position="473"/>
    </location>
</feature>
<dbReference type="GO" id="GO:0005524">
    <property type="term" value="F:ATP binding"/>
    <property type="evidence" value="ECO:0007669"/>
    <property type="project" value="UniProtKB-KW"/>
</dbReference>